<keyword evidence="3" id="KW-1185">Reference proteome</keyword>
<reference evidence="2" key="1">
    <citation type="submission" date="2016-11" db="EMBL/GenBank/DDBJ databases">
        <title>The genome of Nicotiana attenuata.</title>
        <authorList>
            <person name="Xu S."/>
            <person name="Brockmoeller T."/>
            <person name="Gaquerel E."/>
            <person name="Navarro A."/>
            <person name="Kuhl H."/>
            <person name="Gase K."/>
            <person name="Ling Z."/>
            <person name="Zhou W."/>
            <person name="Kreitzer C."/>
            <person name="Stanke M."/>
            <person name="Tang H."/>
            <person name="Lyons E."/>
            <person name="Pandey P."/>
            <person name="Pandey S.P."/>
            <person name="Timmermann B."/>
            <person name="Baldwin I.T."/>
        </authorList>
    </citation>
    <scope>NUCLEOTIDE SEQUENCE [LARGE SCALE GENOMIC DNA]</scope>
    <source>
        <strain evidence="2">UT</strain>
    </source>
</reference>
<dbReference type="Gramene" id="OIT33626">
    <property type="protein sequence ID" value="OIT33626"/>
    <property type="gene ID" value="A4A49_38285"/>
</dbReference>
<feature type="region of interest" description="Disordered" evidence="1">
    <location>
        <begin position="1"/>
        <end position="21"/>
    </location>
</feature>
<gene>
    <name evidence="2" type="ORF">A4A49_38285</name>
</gene>
<organism evidence="2 3">
    <name type="scientific">Nicotiana attenuata</name>
    <name type="common">Coyote tobacco</name>
    <dbReference type="NCBI Taxonomy" id="49451"/>
    <lineage>
        <taxon>Eukaryota</taxon>
        <taxon>Viridiplantae</taxon>
        <taxon>Streptophyta</taxon>
        <taxon>Embryophyta</taxon>
        <taxon>Tracheophyta</taxon>
        <taxon>Spermatophyta</taxon>
        <taxon>Magnoliopsida</taxon>
        <taxon>eudicotyledons</taxon>
        <taxon>Gunneridae</taxon>
        <taxon>Pentapetalae</taxon>
        <taxon>asterids</taxon>
        <taxon>lamiids</taxon>
        <taxon>Solanales</taxon>
        <taxon>Solanaceae</taxon>
        <taxon>Nicotianoideae</taxon>
        <taxon>Nicotianeae</taxon>
        <taxon>Nicotiana</taxon>
    </lineage>
</organism>
<evidence type="ECO:0000313" key="2">
    <source>
        <dbReference type="EMBL" id="OIT33626.1"/>
    </source>
</evidence>
<name>A0A314KW50_NICAT</name>
<sequence length="118" mass="13785">MMPSAKPNTFNKNSVSHGHPTTTFRRWRQKISFRKKRLPMVRLGGEKKPRRGFILVKLFRRVKLKCILKKLKQYYRSLVKHIVDGGGALESLRQRLILETSFAVPVMGLSFNTFPSHY</sequence>
<accession>A0A314KW50</accession>
<dbReference type="PANTHER" id="PTHR34788:SF4">
    <property type="entry name" value="F15I1.22"/>
    <property type="match status" value="1"/>
</dbReference>
<dbReference type="EMBL" id="MJEQ01000848">
    <property type="protein sequence ID" value="OIT33626.1"/>
    <property type="molecule type" value="Genomic_DNA"/>
</dbReference>
<evidence type="ECO:0000256" key="1">
    <source>
        <dbReference type="SAM" id="MobiDB-lite"/>
    </source>
</evidence>
<protein>
    <submittedName>
        <fullName evidence="2">Uncharacterized protein</fullName>
    </submittedName>
</protein>
<dbReference type="Proteomes" id="UP000187609">
    <property type="component" value="Unassembled WGS sequence"/>
</dbReference>
<dbReference type="AlphaFoldDB" id="A0A314KW50"/>
<proteinExistence type="predicted"/>
<dbReference type="PANTHER" id="PTHR34788">
    <property type="entry name" value="F15I1.22"/>
    <property type="match status" value="1"/>
</dbReference>
<comment type="caution">
    <text evidence="2">The sequence shown here is derived from an EMBL/GenBank/DDBJ whole genome shotgun (WGS) entry which is preliminary data.</text>
</comment>
<evidence type="ECO:0000313" key="3">
    <source>
        <dbReference type="Proteomes" id="UP000187609"/>
    </source>
</evidence>